<comment type="caution">
    <text evidence="2">The sequence shown here is derived from an EMBL/GenBank/DDBJ whole genome shotgun (WGS) entry which is preliminary data.</text>
</comment>
<dbReference type="AlphaFoldDB" id="A0A8T0ENV5"/>
<dbReference type="Proteomes" id="UP000807504">
    <property type="component" value="Unassembled WGS sequence"/>
</dbReference>
<keyword evidence="3" id="KW-1185">Reference proteome</keyword>
<accession>A0A8T0ENV5</accession>
<protein>
    <submittedName>
        <fullName evidence="2">Uncharacterized protein</fullName>
    </submittedName>
</protein>
<reference evidence="2" key="1">
    <citation type="journal article" date="2020" name="bioRxiv">
        <title>Chromosome-level reference genome of the European wasp spider Argiope bruennichi: a resource for studies on range expansion and evolutionary adaptation.</title>
        <authorList>
            <person name="Sheffer M.M."/>
            <person name="Hoppe A."/>
            <person name="Krehenwinkel H."/>
            <person name="Uhl G."/>
            <person name="Kuss A.W."/>
            <person name="Jensen L."/>
            <person name="Jensen C."/>
            <person name="Gillespie R.G."/>
            <person name="Hoff K.J."/>
            <person name="Prost S."/>
        </authorList>
    </citation>
    <scope>NUCLEOTIDE SEQUENCE</scope>
</reference>
<organism evidence="2 3">
    <name type="scientific">Argiope bruennichi</name>
    <name type="common">Wasp spider</name>
    <name type="synonym">Aranea bruennichi</name>
    <dbReference type="NCBI Taxonomy" id="94029"/>
    <lineage>
        <taxon>Eukaryota</taxon>
        <taxon>Metazoa</taxon>
        <taxon>Ecdysozoa</taxon>
        <taxon>Arthropoda</taxon>
        <taxon>Chelicerata</taxon>
        <taxon>Arachnida</taxon>
        <taxon>Araneae</taxon>
        <taxon>Araneomorphae</taxon>
        <taxon>Entelegynae</taxon>
        <taxon>Araneoidea</taxon>
        <taxon>Araneidae</taxon>
        <taxon>Argiope</taxon>
    </lineage>
</organism>
<dbReference type="EMBL" id="JABXBU010002072">
    <property type="protein sequence ID" value="KAF8777138.1"/>
    <property type="molecule type" value="Genomic_DNA"/>
</dbReference>
<keyword evidence="1" id="KW-0472">Membrane</keyword>
<keyword evidence="1" id="KW-0812">Transmembrane</keyword>
<keyword evidence="1" id="KW-1133">Transmembrane helix</keyword>
<gene>
    <name evidence="2" type="ORF">HNY73_014057</name>
</gene>
<evidence type="ECO:0000313" key="3">
    <source>
        <dbReference type="Proteomes" id="UP000807504"/>
    </source>
</evidence>
<proteinExistence type="predicted"/>
<evidence type="ECO:0000313" key="2">
    <source>
        <dbReference type="EMBL" id="KAF8777138.1"/>
    </source>
</evidence>
<feature type="transmembrane region" description="Helical" evidence="1">
    <location>
        <begin position="167"/>
        <end position="185"/>
    </location>
</feature>
<reference evidence="2" key="2">
    <citation type="submission" date="2020-06" db="EMBL/GenBank/DDBJ databases">
        <authorList>
            <person name="Sheffer M."/>
        </authorList>
    </citation>
    <scope>NUCLEOTIDE SEQUENCE</scope>
</reference>
<name>A0A8T0ENV5_ARGBR</name>
<feature type="transmembrane region" description="Helical" evidence="1">
    <location>
        <begin position="42"/>
        <end position="64"/>
    </location>
</feature>
<sequence>MSFRASNDCPFWPGFPQLGLIQYEKIQKEIPPENRSNQIKCVMLLLISAIFLEKCVSYCLHYAIKRNDANNRTFLSELRNTFCTSGDTKLFNKTNPELNLVEIPDFSQYEILECYSVVNATVTACLLTKMAISSHFHLDYMSNRRVFAELLQQSSDFLVLVRNCFPWVLQMFGGYIIAIGAILLNQIIDFKLIGFKSLLSCVLVLSLKQALFPNYMF</sequence>
<evidence type="ECO:0000256" key="1">
    <source>
        <dbReference type="SAM" id="Phobius"/>
    </source>
</evidence>